<dbReference type="AlphaFoldDB" id="A0A6A6H7J2"/>
<dbReference type="EMBL" id="ML991801">
    <property type="protein sequence ID" value="KAF2234074.1"/>
    <property type="molecule type" value="Genomic_DNA"/>
</dbReference>
<evidence type="ECO:0008006" key="3">
    <source>
        <dbReference type="Google" id="ProtNLM"/>
    </source>
</evidence>
<evidence type="ECO:0000313" key="1">
    <source>
        <dbReference type="EMBL" id="KAF2234074.1"/>
    </source>
</evidence>
<dbReference type="PANTHER" id="PTHR33973:SF4">
    <property type="entry name" value="OS07G0153300 PROTEIN"/>
    <property type="match status" value="1"/>
</dbReference>
<evidence type="ECO:0000313" key="2">
    <source>
        <dbReference type="Proteomes" id="UP000800092"/>
    </source>
</evidence>
<accession>A0A6A6H7J2</accession>
<reference evidence="1" key="1">
    <citation type="journal article" date="2020" name="Stud. Mycol.">
        <title>101 Dothideomycetes genomes: a test case for predicting lifestyles and emergence of pathogens.</title>
        <authorList>
            <person name="Haridas S."/>
            <person name="Albert R."/>
            <person name="Binder M."/>
            <person name="Bloem J."/>
            <person name="Labutti K."/>
            <person name="Salamov A."/>
            <person name="Andreopoulos B."/>
            <person name="Baker S."/>
            <person name="Barry K."/>
            <person name="Bills G."/>
            <person name="Bluhm B."/>
            <person name="Cannon C."/>
            <person name="Castanera R."/>
            <person name="Culley D."/>
            <person name="Daum C."/>
            <person name="Ezra D."/>
            <person name="Gonzalez J."/>
            <person name="Henrissat B."/>
            <person name="Kuo A."/>
            <person name="Liang C."/>
            <person name="Lipzen A."/>
            <person name="Lutzoni F."/>
            <person name="Magnuson J."/>
            <person name="Mondo S."/>
            <person name="Nolan M."/>
            <person name="Ohm R."/>
            <person name="Pangilinan J."/>
            <person name="Park H.-J."/>
            <person name="Ramirez L."/>
            <person name="Alfaro M."/>
            <person name="Sun H."/>
            <person name="Tritt A."/>
            <person name="Yoshinaga Y."/>
            <person name="Zwiers L.-H."/>
            <person name="Turgeon B."/>
            <person name="Goodwin S."/>
            <person name="Spatafora J."/>
            <person name="Crous P."/>
            <person name="Grigoriev I."/>
        </authorList>
    </citation>
    <scope>NUCLEOTIDE SEQUENCE</scope>
    <source>
        <strain evidence="1">Tuck. ex Michener</strain>
    </source>
</reference>
<organism evidence="1 2">
    <name type="scientific">Viridothelium virens</name>
    <name type="common">Speckled blister lichen</name>
    <name type="synonym">Trypethelium virens</name>
    <dbReference type="NCBI Taxonomy" id="1048519"/>
    <lineage>
        <taxon>Eukaryota</taxon>
        <taxon>Fungi</taxon>
        <taxon>Dikarya</taxon>
        <taxon>Ascomycota</taxon>
        <taxon>Pezizomycotina</taxon>
        <taxon>Dothideomycetes</taxon>
        <taxon>Dothideomycetes incertae sedis</taxon>
        <taxon>Trypetheliales</taxon>
        <taxon>Trypetheliaceae</taxon>
        <taxon>Viridothelium</taxon>
    </lineage>
</organism>
<dbReference type="PANTHER" id="PTHR33973">
    <property type="entry name" value="OS07G0153300 PROTEIN"/>
    <property type="match status" value="1"/>
</dbReference>
<sequence>MLLPCRTTHTRLFPKKHSFSYSYLLVGIPVGWRGLIGNALSVDTQILPPEHRRSGWFHISGADYLDRDGTDLDLKAKLASYLQSQGENPGDFPHVYLVTAPKFLGYSFNPVSFWYLYSELRHLKAMILEVNNTFDERRMYFLKPTDGPDSTIKHGSNDATELLAMDHESLPNLGNANSQPAVFSNAWSKDFHVSPFNDRTGSYSLIAYDPLSRHEHSKWLVDNTVVLKSAENHPKLVARIFADGDPVDPQARGRLDIYPFLIRWWWVGFVTFPRILKEAWILYFKRSLPVWFRPEIDKNSIGRTPTGTERLLATYFERYLEHLVKHANQPLCLVYQPPSGMGLRRSFKTTERHTDTHLSNIELHVLTPAFYSRFVHYSHTSEAFDRECLCTDELNRTLWISRPELLPALFKKGKQAGSDLVHHLPKNENVLERLRWAMLKRLRCSPTGPGYPDRQEHTHSVSKQDIRSRPYSELDWHVRKHQEDSSRYRHKTTALFLAQRFAFGFEGVISALDLLLRFALILCPWLYKSIILNPTIWLFPNWHTQRYLEAAALELLLTNLVHIWALLK</sequence>
<gene>
    <name evidence="1" type="ORF">EV356DRAFT_447267</name>
</gene>
<dbReference type="Pfam" id="PF07103">
    <property type="entry name" value="DUF1365"/>
    <property type="match status" value="1"/>
</dbReference>
<dbReference type="InterPro" id="IPR010775">
    <property type="entry name" value="DUF1365"/>
</dbReference>
<proteinExistence type="predicted"/>
<protein>
    <recommendedName>
        <fullName evidence="3">DUF1365-domain-containing protein</fullName>
    </recommendedName>
</protein>
<name>A0A6A6H7J2_VIRVR</name>
<dbReference type="Proteomes" id="UP000800092">
    <property type="component" value="Unassembled WGS sequence"/>
</dbReference>
<dbReference type="OrthoDB" id="3340520at2759"/>
<keyword evidence="2" id="KW-1185">Reference proteome</keyword>